<gene>
    <name evidence="1" type="ORF">S01H1_30590</name>
</gene>
<protein>
    <recommendedName>
        <fullName evidence="2">MalT-like TPR region domain-containing protein</fullName>
    </recommendedName>
</protein>
<organism evidence="1">
    <name type="scientific">marine sediment metagenome</name>
    <dbReference type="NCBI Taxonomy" id="412755"/>
    <lineage>
        <taxon>unclassified sequences</taxon>
        <taxon>metagenomes</taxon>
        <taxon>ecological metagenomes</taxon>
    </lineage>
</organism>
<dbReference type="EMBL" id="BARS01018834">
    <property type="protein sequence ID" value="GAF85992.1"/>
    <property type="molecule type" value="Genomic_DNA"/>
</dbReference>
<sequence length="276" mass="30869">DSDTSGRACLHLADATMKAGLKTEAGRLYRKVYNLALSSESQTAAALGAGKCFYEEKDFKNAENWLNRYIILTKDRYGPDLYSAYFLLSKTLVALGKPKQAYDAFSNALEGQHSREEYLKTLSALVEGHIEQELFIKALNILENTQSVAFSQRASIEILLLKSKIFRMMGLADKTITILSDRMQYLPDPQLKARVSFELSQCYIAEGKLELASKILTEILTFVEPGPPAHKIVLELAEVCLKLGRNRQTISICSQLLDLEPSEQIKRKALNILVTA</sequence>
<evidence type="ECO:0000313" key="1">
    <source>
        <dbReference type="EMBL" id="GAF85992.1"/>
    </source>
</evidence>
<feature type="non-terminal residue" evidence="1">
    <location>
        <position position="276"/>
    </location>
</feature>
<comment type="caution">
    <text evidence="1">The sequence shown here is derived from an EMBL/GenBank/DDBJ whole genome shotgun (WGS) entry which is preliminary data.</text>
</comment>
<name>X0TCV1_9ZZZZ</name>
<dbReference type="Gene3D" id="1.25.40.10">
    <property type="entry name" value="Tetratricopeptide repeat domain"/>
    <property type="match status" value="1"/>
</dbReference>
<reference evidence="1" key="1">
    <citation type="journal article" date="2014" name="Front. Microbiol.">
        <title>High frequency of phylogenetically diverse reductive dehalogenase-homologous genes in deep subseafloor sedimentary metagenomes.</title>
        <authorList>
            <person name="Kawai M."/>
            <person name="Futagami T."/>
            <person name="Toyoda A."/>
            <person name="Takaki Y."/>
            <person name="Nishi S."/>
            <person name="Hori S."/>
            <person name="Arai W."/>
            <person name="Tsubouchi T."/>
            <person name="Morono Y."/>
            <person name="Uchiyama I."/>
            <person name="Ito T."/>
            <person name="Fujiyama A."/>
            <person name="Inagaki F."/>
            <person name="Takami H."/>
        </authorList>
    </citation>
    <scope>NUCLEOTIDE SEQUENCE</scope>
    <source>
        <strain evidence="1">Expedition CK06-06</strain>
    </source>
</reference>
<feature type="non-terminal residue" evidence="1">
    <location>
        <position position="1"/>
    </location>
</feature>
<dbReference type="AlphaFoldDB" id="X0TCV1"/>
<dbReference type="SUPFAM" id="SSF48452">
    <property type="entry name" value="TPR-like"/>
    <property type="match status" value="1"/>
</dbReference>
<dbReference type="InterPro" id="IPR011990">
    <property type="entry name" value="TPR-like_helical_dom_sf"/>
</dbReference>
<evidence type="ECO:0008006" key="2">
    <source>
        <dbReference type="Google" id="ProtNLM"/>
    </source>
</evidence>
<accession>X0TCV1</accession>
<proteinExistence type="predicted"/>